<dbReference type="SMART" id="SM00347">
    <property type="entry name" value="HTH_MARR"/>
    <property type="match status" value="1"/>
</dbReference>
<dbReference type="KEGG" id="sep:SE_1937"/>
<dbReference type="EvolutionaryTrace" id="A0A0H2VJZ8"/>
<dbReference type="PDB" id="4KDP">
    <property type="method" value="X-ray"/>
    <property type="resolution" value="3.60 A"/>
    <property type="chains" value="A/B/C/D/E/F/G=1-151"/>
</dbReference>
<dbReference type="GeneID" id="50017967"/>
<evidence type="ECO:0007829" key="5">
    <source>
        <dbReference type="PDB" id="4KDP"/>
    </source>
</evidence>
<dbReference type="InterPro" id="IPR011991">
    <property type="entry name" value="ArsR-like_HTH"/>
</dbReference>
<keyword evidence="1" id="KW-0238">DNA-binding</keyword>
<accession>A0A0H2VJZ8</accession>
<evidence type="ECO:0000259" key="2">
    <source>
        <dbReference type="PROSITE" id="PS50995"/>
    </source>
</evidence>
<organism evidence="3 4">
    <name type="scientific">Staphylococcus epidermidis (strain ATCC 12228 / FDA PCI 1200)</name>
    <dbReference type="NCBI Taxonomy" id="176280"/>
    <lineage>
        <taxon>Bacteria</taxon>
        <taxon>Bacillati</taxon>
        <taxon>Bacillota</taxon>
        <taxon>Bacilli</taxon>
        <taxon>Bacillales</taxon>
        <taxon>Staphylococcaceae</taxon>
        <taxon>Staphylococcus</taxon>
    </lineage>
</organism>
<proteinExistence type="evidence at protein level"/>
<dbReference type="eggNOG" id="COG1846">
    <property type="taxonomic scope" value="Bacteria"/>
</dbReference>
<protein>
    <submittedName>
        <fullName evidence="3">TcaR transcription regulator</fullName>
    </submittedName>
</protein>
<evidence type="ECO:0000313" key="3">
    <source>
        <dbReference type="EMBL" id="AAO05578.1"/>
    </source>
</evidence>
<dbReference type="InterPro" id="IPR036388">
    <property type="entry name" value="WH-like_DNA-bd_sf"/>
</dbReference>
<dbReference type="GO" id="GO:0003677">
    <property type="term" value="F:DNA binding"/>
    <property type="evidence" value="ECO:0007669"/>
    <property type="project" value="UniProtKB-KW"/>
</dbReference>
<dbReference type="SMR" id="A0A0H2VJZ8"/>
<dbReference type="OrthoDB" id="2401851at2"/>
<dbReference type="Pfam" id="PF12802">
    <property type="entry name" value="MarR_2"/>
    <property type="match status" value="1"/>
</dbReference>
<name>A0A0H2VJZ8_STAES</name>
<dbReference type="InterPro" id="IPR000835">
    <property type="entry name" value="HTH_MarR-typ"/>
</dbReference>
<dbReference type="GO" id="GO:0003700">
    <property type="term" value="F:DNA-binding transcription factor activity"/>
    <property type="evidence" value="ECO:0007669"/>
    <property type="project" value="InterPro"/>
</dbReference>
<evidence type="ECO:0000313" key="4">
    <source>
        <dbReference type="Proteomes" id="UP000001411"/>
    </source>
</evidence>
<dbReference type="AlphaFoldDB" id="A0A0H2VJZ8"/>
<dbReference type="RefSeq" id="WP_001832914.1">
    <property type="nucleotide sequence ID" value="NC_004461.1"/>
</dbReference>
<dbReference type="Gene3D" id="1.10.10.10">
    <property type="entry name" value="Winged helix-like DNA-binding domain superfamily/Winged helix DNA-binding domain"/>
    <property type="match status" value="1"/>
</dbReference>
<reference evidence="5" key="2">
    <citation type="journal article" date="2014" name="Nucleic Acids Res.">
        <title>TcaR-ssDNA complex crystal structure reveals new DNA binding mechanism of the MarR family proteins.</title>
        <authorList>
            <person name="Chang Y.M."/>
            <person name="Ho C.H."/>
            <person name="Chen C.K."/>
            <person name="Maestre-Reyna M."/>
            <person name="Chang-Chien M.W."/>
            <person name="Wang A.H."/>
        </authorList>
    </citation>
    <scope>X-RAY CRYSTALLOGRAPHY (3.60 ANGSTROMS)</scope>
</reference>
<dbReference type="PATRIC" id="fig|176280.10.peg.1890"/>
<feature type="domain" description="HTH marR-type" evidence="2">
    <location>
        <begin position="1"/>
        <end position="142"/>
    </location>
</feature>
<reference evidence="3 4" key="1">
    <citation type="journal article" date="2003" name="Mol. Microbiol.">
        <title>Genome-based analysis of virulence genes in a non-biofilm-forming Staphylococcus epidermidis strain (ATCC 12228).</title>
        <authorList>
            <person name="Zhang Y.Q."/>
            <person name="Ren S.X."/>
            <person name="Li H.L."/>
            <person name="Wang Y.X."/>
            <person name="Fu G."/>
            <person name="Yang J."/>
            <person name="Qin Z.Q."/>
            <person name="Miao Y.G."/>
            <person name="Wang W.Y."/>
            <person name="Chen R.S."/>
            <person name="Shen Y."/>
            <person name="Chen Z."/>
            <person name="Yuan Z.H."/>
            <person name="Zhao G.P."/>
            <person name="Qu D."/>
            <person name="Danchin A."/>
            <person name="Wen Y.M."/>
        </authorList>
    </citation>
    <scope>NUCLEOTIDE SEQUENCE [LARGE SCALE GENOMIC DNA]</scope>
    <source>
        <strain evidence="4">ATCC 12228 / FDA PCI 1200</strain>
    </source>
</reference>
<keyword evidence="5" id="KW-0002">3D-structure</keyword>
<dbReference type="PANTHER" id="PTHR33164:SF43">
    <property type="entry name" value="HTH-TYPE TRANSCRIPTIONAL REPRESSOR YETL"/>
    <property type="match status" value="1"/>
</dbReference>
<dbReference type="PROSITE" id="PS50995">
    <property type="entry name" value="HTH_MARR_2"/>
    <property type="match status" value="1"/>
</dbReference>
<dbReference type="GO" id="GO:0006950">
    <property type="term" value="P:response to stress"/>
    <property type="evidence" value="ECO:0007669"/>
    <property type="project" value="TreeGrafter"/>
</dbReference>
<dbReference type="HOGENOM" id="CLU_1721241_0_0_9"/>
<dbReference type="InterPro" id="IPR039422">
    <property type="entry name" value="MarR/SlyA-like"/>
</dbReference>
<dbReference type="PANTHER" id="PTHR33164">
    <property type="entry name" value="TRANSCRIPTIONAL REGULATOR, MARR FAMILY"/>
    <property type="match status" value="1"/>
</dbReference>
<dbReference type="Proteomes" id="UP000001411">
    <property type="component" value="Chromosome"/>
</dbReference>
<dbReference type="PDBsum" id="4KDP"/>
<dbReference type="SUPFAM" id="SSF46785">
    <property type="entry name" value="Winged helix' DNA-binding domain"/>
    <property type="match status" value="1"/>
</dbReference>
<dbReference type="InterPro" id="IPR036390">
    <property type="entry name" value="WH_DNA-bd_sf"/>
</dbReference>
<sequence>MVRRIEDHISFLEKFINDVNTLTAKLLKDLQTEYGISAEQSHVLNMLSIEALTVGQITEKQGVNKAAVSRRVKKLLNAELVKLEKPDSNTDQRLKIIKLSNKGKKYIKERKAIMSHIASDMTSDFDSKEIEKVRQVLEIIDYRIQSYTSKL</sequence>
<dbReference type="CDD" id="cd00090">
    <property type="entry name" value="HTH_ARSR"/>
    <property type="match status" value="1"/>
</dbReference>
<evidence type="ECO:0000256" key="1">
    <source>
        <dbReference type="ARBA" id="ARBA00023125"/>
    </source>
</evidence>
<dbReference type="EMBL" id="AE015929">
    <property type="protein sequence ID" value="AAO05578.1"/>
    <property type="molecule type" value="Genomic_DNA"/>
</dbReference>
<gene>
    <name evidence="3" type="ordered locus">SE_1937</name>
</gene>